<proteinExistence type="predicted"/>
<name>A0A6C0U3Q2_9GAMM</name>
<keyword evidence="2" id="KW-1185">Reference proteome</keyword>
<protein>
    <recommendedName>
        <fullName evidence="3">TonB-dependent receptor plug domain-containing protein</fullName>
    </recommendedName>
</protein>
<dbReference type="SUPFAM" id="SSF56935">
    <property type="entry name" value="Porins"/>
    <property type="match status" value="1"/>
</dbReference>
<evidence type="ECO:0008006" key="3">
    <source>
        <dbReference type="Google" id="ProtNLM"/>
    </source>
</evidence>
<dbReference type="RefSeq" id="WP_163496224.1">
    <property type="nucleotide sequence ID" value="NZ_CP048711.1"/>
</dbReference>
<sequence length="157" mass="17446">MTKTRNSIFSRKFLRHGAMVPSVGIVISTLATSLIHTDTLAAEQDGRATEQVENRRRGALEEIVVSARKREETVQNVPGSITAISAEQLRRERIQGLEDISQVAPSISWLQEQPGRGQLVMRGSLLAGYPTTGPRRVRAWGSTMMRCLWAPTCAYRI</sequence>
<dbReference type="Gene3D" id="2.170.130.10">
    <property type="entry name" value="TonB-dependent receptor, plug domain"/>
    <property type="match status" value="1"/>
</dbReference>
<evidence type="ECO:0000313" key="2">
    <source>
        <dbReference type="Proteomes" id="UP000477680"/>
    </source>
</evidence>
<dbReference type="Proteomes" id="UP000477680">
    <property type="component" value="Chromosome"/>
</dbReference>
<dbReference type="KEGG" id="kim:G3T16_16715"/>
<gene>
    <name evidence="1" type="ORF">G3T16_16715</name>
</gene>
<organism evidence="1 2">
    <name type="scientific">Kineobactrum salinum</name>
    <dbReference type="NCBI Taxonomy" id="2708301"/>
    <lineage>
        <taxon>Bacteria</taxon>
        <taxon>Pseudomonadati</taxon>
        <taxon>Pseudomonadota</taxon>
        <taxon>Gammaproteobacteria</taxon>
        <taxon>Cellvibrionales</taxon>
        <taxon>Halieaceae</taxon>
        <taxon>Kineobactrum</taxon>
    </lineage>
</organism>
<dbReference type="EMBL" id="CP048711">
    <property type="protein sequence ID" value="QIB66790.1"/>
    <property type="molecule type" value="Genomic_DNA"/>
</dbReference>
<evidence type="ECO:0000313" key="1">
    <source>
        <dbReference type="EMBL" id="QIB66790.1"/>
    </source>
</evidence>
<dbReference type="AlphaFoldDB" id="A0A6C0U3Q2"/>
<accession>A0A6C0U3Q2</accession>
<reference evidence="1 2" key="1">
    <citation type="submission" date="2020-02" db="EMBL/GenBank/DDBJ databases">
        <title>Genome sequencing for Kineobactrum sp. M2.</title>
        <authorList>
            <person name="Park S.-J."/>
        </authorList>
    </citation>
    <scope>NUCLEOTIDE SEQUENCE [LARGE SCALE GENOMIC DNA]</scope>
    <source>
        <strain evidence="1 2">M2</strain>
    </source>
</reference>
<dbReference type="InterPro" id="IPR037066">
    <property type="entry name" value="Plug_dom_sf"/>
</dbReference>